<reference evidence="2" key="2">
    <citation type="submission" date="2019-01" db="EMBL/GenBank/DDBJ databases">
        <title>Sinorhodobacter populi sp. nov. isolated from the symptomatic bark tissue of Populus euramericana canker.</title>
        <authorList>
            <person name="Li Y."/>
        </authorList>
    </citation>
    <scope>NUCLEOTIDE SEQUENCE [LARGE SCALE GENOMIC DNA]</scope>
    <source>
        <strain evidence="2">CGMCC 1.12963</strain>
    </source>
</reference>
<dbReference type="AlphaFoldDB" id="A0A3S3LCZ5"/>
<reference evidence="1 2" key="1">
    <citation type="submission" date="2019-01" db="EMBL/GenBank/DDBJ databases">
        <title>Sinorhodobacter populi sp. nov. isolated from the symptomatic bark tissue of Populus euramericana canker.</title>
        <authorList>
            <person name="Xu G."/>
        </authorList>
    </citation>
    <scope>NUCLEOTIDE SEQUENCE [LARGE SCALE GENOMIC DNA]</scope>
    <source>
        <strain evidence="1 2">CGMCC 1.12963</strain>
    </source>
</reference>
<comment type="caution">
    <text evidence="1">The sequence shown here is derived from an EMBL/GenBank/DDBJ whole genome shotgun (WGS) entry which is preliminary data.</text>
</comment>
<sequence length="293" mass="31561">MQVVFHLGAHSTDEDRLITTLAANHDALARVGAVVPAPRAYRGALRDALIALKGQPADPETQASLLATCLGDAAPEGSRLIFSHPNFLGLYDRAVTEAGFYASAPAKLEPLANLFPDAQAEFHLGLINPATLVAALVARAPERNYEEFMAGQAPATLRWAPVVREMVAAARGLRFVVWCNEDQPLIFPEVLRSLGGIPAGVPLVGEDSLLEEIMTHEGMTRLRGYLAQHPPQSVAQRRKVVSAFLDKFVLPETLEIELSLPGWTGDLVAQITRAYEADVAEIAAMEGVTFIAP</sequence>
<keyword evidence="2" id="KW-1185">Reference proteome</keyword>
<proteinExistence type="predicted"/>
<dbReference type="Proteomes" id="UP000288071">
    <property type="component" value="Unassembled WGS sequence"/>
</dbReference>
<evidence type="ECO:0000313" key="1">
    <source>
        <dbReference type="EMBL" id="RWR52068.1"/>
    </source>
</evidence>
<evidence type="ECO:0000313" key="2">
    <source>
        <dbReference type="Proteomes" id="UP000288071"/>
    </source>
</evidence>
<dbReference type="EMBL" id="SAVA01000005">
    <property type="protein sequence ID" value="RWR52068.1"/>
    <property type="molecule type" value="Genomic_DNA"/>
</dbReference>
<name>A0A3S3LCZ5_9RHOB</name>
<accession>A0A3S3LCZ5</accession>
<protein>
    <submittedName>
        <fullName evidence="1">Uncharacterized protein</fullName>
    </submittedName>
</protein>
<dbReference type="RefSeq" id="WP_128156210.1">
    <property type="nucleotide sequence ID" value="NZ_JBHSOM010000006.1"/>
</dbReference>
<gene>
    <name evidence="1" type="ORF">EOW66_09875</name>
</gene>
<organism evidence="1 2">
    <name type="scientific">Paenirhodobacter huangdaonensis</name>
    <dbReference type="NCBI Taxonomy" id="2501515"/>
    <lineage>
        <taxon>Bacteria</taxon>
        <taxon>Pseudomonadati</taxon>
        <taxon>Pseudomonadota</taxon>
        <taxon>Alphaproteobacteria</taxon>
        <taxon>Rhodobacterales</taxon>
        <taxon>Rhodobacter group</taxon>
        <taxon>Paenirhodobacter</taxon>
    </lineage>
</organism>